<dbReference type="PROSITE" id="PS51257">
    <property type="entry name" value="PROKAR_LIPOPROTEIN"/>
    <property type="match status" value="1"/>
</dbReference>
<name>A0A6N8L2N2_9SPHI</name>
<evidence type="ECO:0000313" key="2">
    <source>
        <dbReference type="Proteomes" id="UP000435036"/>
    </source>
</evidence>
<comment type="caution">
    <text evidence="1">The sequence shown here is derived from an EMBL/GenBank/DDBJ whole genome shotgun (WGS) entry which is preliminary data.</text>
</comment>
<organism evidence="1 2">
    <name type="scientific">Sphingobacterium humi</name>
    <dbReference type="NCBI Taxonomy" id="1796905"/>
    <lineage>
        <taxon>Bacteria</taxon>
        <taxon>Pseudomonadati</taxon>
        <taxon>Bacteroidota</taxon>
        <taxon>Sphingobacteriia</taxon>
        <taxon>Sphingobacteriales</taxon>
        <taxon>Sphingobacteriaceae</taxon>
        <taxon>Sphingobacterium</taxon>
    </lineage>
</organism>
<accession>A0A6N8L2N2</accession>
<evidence type="ECO:0000313" key="1">
    <source>
        <dbReference type="EMBL" id="MVZ63983.1"/>
    </source>
</evidence>
<sequence length="140" mass="15578">MKNLALMAVGISLALTACQNNSETENQKLAAEAMKVHDEIMPQISSFDRSTIKIDSILSNLTEIKASKADLDTTATRQDLSNLKDSIEAATDNMMVWMKDYDATSTDAAYQQKELDKITAMKQQFERVGEHITKSLTPFN</sequence>
<reference evidence="1 2" key="1">
    <citation type="submission" date="2019-12" db="EMBL/GenBank/DDBJ databases">
        <authorList>
            <person name="Dong K."/>
        </authorList>
    </citation>
    <scope>NUCLEOTIDE SEQUENCE [LARGE SCALE GENOMIC DNA]</scope>
    <source>
        <strain evidence="1 2">JCM 31225</strain>
    </source>
</reference>
<dbReference type="RefSeq" id="WP_160370702.1">
    <property type="nucleotide sequence ID" value="NZ_WSQA01000018.1"/>
</dbReference>
<proteinExistence type="predicted"/>
<gene>
    <name evidence="1" type="ORF">GQF63_18320</name>
</gene>
<protein>
    <submittedName>
        <fullName evidence="1">Transposase</fullName>
    </submittedName>
</protein>
<dbReference type="AlphaFoldDB" id="A0A6N8L2N2"/>
<keyword evidence="2" id="KW-1185">Reference proteome</keyword>
<dbReference type="EMBL" id="WSQA01000018">
    <property type="protein sequence ID" value="MVZ63983.1"/>
    <property type="molecule type" value="Genomic_DNA"/>
</dbReference>
<dbReference type="OrthoDB" id="1436925at2"/>
<dbReference type="Proteomes" id="UP000435036">
    <property type="component" value="Unassembled WGS sequence"/>
</dbReference>